<accession>A0ABN9VY35</accession>
<feature type="compositionally biased region" description="Basic and acidic residues" evidence="1">
    <location>
        <begin position="90"/>
        <end position="102"/>
    </location>
</feature>
<sequence length="182" mass="19818">MQDEGAHGQGDQDAGIHHEGPMVSGSADQSALVWDMAPEPSALPRPLADRQGPRRGLREPARGDGLRRRHGPPMGSRRPGVHGRARRPRGQRDHGPRQIRQEHVDQWIRGLHHEVVELGVARVRRSMDTPTASCRSSPSSRRTRTPFAGAPAPRRSPSLRASRPSPGQARSAWPGVASPCLA</sequence>
<name>A0ABN9VY35_9DINO</name>
<feature type="compositionally biased region" description="Basic residues" evidence="1">
    <location>
        <begin position="79"/>
        <end position="89"/>
    </location>
</feature>
<evidence type="ECO:0000313" key="3">
    <source>
        <dbReference type="Proteomes" id="UP001189429"/>
    </source>
</evidence>
<feature type="region of interest" description="Disordered" evidence="1">
    <location>
        <begin position="122"/>
        <end position="182"/>
    </location>
</feature>
<feature type="compositionally biased region" description="Low complexity" evidence="1">
    <location>
        <begin position="129"/>
        <end position="166"/>
    </location>
</feature>
<keyword evidence="3" id="KW-1185">Reference proteome</keyword>
<organism evidence="2 3">
    <name type="scientific">Prorocentrum cordatum</name>
    <dbReference type="NCBI Taxonomy" id="2364126"/>
    <lineage>
        <taxon>Eukaryota</taxon>
        <taxon>Sar</taxon>
        <taxon>Alveolata</taxon>
        <taxon>Dinophyceae</taxon>
        <taxon>Prorocentrales</taxon>
        <taxon>Prorocentraceae</taxon>
        <taxon>Prorocentrum</taxon>
    </lineage>
</organism>
<dbReference type="EMBL" id="CAUYUJ010017862">
    <property type="protein sequence ID" value="CAK0878581.1"/>
    <property type="molecule type" value="Genomic_DNA"/>
</dbReference>
<gene>
    <name evidence="2" type="ORF">PCOR1329_LOCUS62296</name>
</gene>
<reference evidence="2" key="1">
    <citation type="submission" date="2023-10" db="EMBL/GenBank/DDBJ databases">
        <authorList>
            <person name="Chen Y."/>
            <person name="Shah S."/>
            <person name="Dougan E. K."/>
            <person name="Thang M."/>
            <person name="Chan C."/>
        </authorList>
    </citation>
    <scope>NUCLEOTIDE SEQUENCE [LARGE SCALE GENOMIC DNA]</scope>
</reference>
<protein>
    <submittedName>
        <fullName evidence="2">Uncharacterized protein</fullName>
    </submittedName>
</protein>
<evidence type="ECO:0000256" key="1">
    <source>
        <dbReference type="SAM" id="MobiDB-lite"/>
    </source>
</evidence>
<proteinExistence type="predicted"/>
<feature type="region of interest" description="Disordered" evidence="1">
    <location>
        <begin position="1"/>
        <end position="102"/>
    </location>
</feature>
<evidence type="ECO:0000313" key="2">
    <source>
        <dbReference type="EMBL" id="CAK0878581.1"/>
    </source>
</evidence>
<feature type="compositionally biased region" description="Basic and acidic residues" evidence="1">
    <location>
        <begin position="47"/>
        <end position="66"/>
    </location>
</feature>
<comment type="caution">
    <text evidence="2">The sequence shown here is derived from an EMBL/GenBank/DDBJ whole genome shotgun (WGS) entry which is preliminary data.</text>
</comment>
<dbReference type="Proteomes" id="UP001189429">
    <property type="component" value="Unassembled WGS sequence"/>
</dbReference>